<dbReference type="Gene3D" id="2.60.40.10">
    <property type="entry name" value="Immunoglobulins"/>
    <property type="match status" value="1"/>
</dbReference>
<sequence length="713" mass="77410">MLKNLLIGLGLVLSFPTALLAQRNCGAMDHLDRLEQQKPGTKARLLQLDNQIATIQSHQGANQKTNAVITIPVVVHVVYRTSSQNISQAQIQSQIDVLNEDFNKLNADRVNTPTAFKPLAGDMQIRFELAQRDPNGDPTTGITRTQTSASGFGLDDAIKFASRGGHDAWNRNKYMNIWVGNLGGGLLGYAQFPGSGPATTDGVVIGYNYFGRTGTVSSPFNKGRTATHEVGHWLGLYHIWGDEPSCANDDKVADTPLQKRENYGCPTFPQTTSAGGACAAGSPGSMFMNYMDYVDDGCMNMFTIGQVSRSRSILQNVRPGILTSDGHLPVNIKPLDASILQVNWPKGVSCEPNVTPKAILKNQGTLPLTAATISYQVDNGPAQTLKWTGNLKIYESVEVALPVSTVGFGAHSLTVYVTSPNGAADNDPSNDAQTVNFTVIEKTPGLALPFTEGFEADVFPKQNWELKNPDSGITWERTSLAAFEGLHSAYVNNYDYEYVGETDELQMPALNLSNAVEPQLTFKLAYTATNFSANATADTLEILASTDCGVTFKSVYKKSSRSLATIADPVGTAFFPTASQWRTDTVLLADFTGQKNVLLKFRSITGYENNLFLDDVRVASKVELPEPKSELVMFPNPTTGRLTLQMPGNSNAEAQVVILNSIGQEILNEKLTPVNGKIKLNLVGKADGIYFIHVISEGKTHKQKLVLDQTKTR</sequence>
<keyword evidence="13" id="KW-1185">Reference proteome</keyword>
<dbReference type="Pfam" id="PF18962">
    <property type="entry name" value="Por_Secre_tail"/>
    <property type="match status" value="1"/>
</dbReference>
<feature type="domain" description="Secretion system C-terminal sorting" evidence="11">
    <location>
        <begin position="633"/>
        <end position="706"/>
    </location>
</feature>
<dbReference type="CDD" id="cd04275">
    <property type="entry name" value="ZnMc_pappalysin_like"/>
    <property type="match status" value="1"/>
</dbReference>
<keyword evidence="4 9" id="KW-0732">Signal</keyword>
<evidence type="ECO:0000256" key="7">
    <source>
        <dbReference type="ARBA" id="ARBA00023049"/>
    </source>
</evidence>
<dbReference type="Gene3D" id="3.40.390.10">
    <property type="entry name" value="Collagenase (Catalytic Domain)"/>
    <property type="match status" value="1"/>
</dbReference>
<proteinExistence type="inferred from homology"/>
<keyword evidence="5" id="KW-0378">Hydrolase</keyword>
<evidence type="ECO:0000256" key="6">
    <source>
        <dbReference type="ARBA" id="ARBA00022833"/>
    </source>
</evidence>
<dbReference type="Pfam" id="PF05572">
    <property type="entry name" value="Peptidase_M43"/>
    <property type="match status" value="1"/>
</dbReference>
<comment type="caution">
    <text evidence="12">The sequence shown here is derived from an EMBL/GenBank/DDBJ whole genome shotgun (WGS) entry which is preliminary data.</text>
</comment>
<organism evidence="12 13">
    <name type="scientific">Adhaeribacter terrigena</name>
    <dbReference type="NCBI Taxonomy" id="2793070"/>
    <lineage>
        <taxon>Bacteria</taxon>
        <taxon>Pseudomonadati</taxon>
        <taxon>Bacteroidota</taxon>
        <taxon>Cytophagia</taxon>
        <taxon>Cytophagales</taxon>
        <taxon>Hymenobacteraceae</taxon>
        <taxon>Adhaeribacter</taxon>
    </lineage>
</organism>
<keyword evidence="7" id="KW-0482">Metalloprotease</keyword>
<reference evidence="12 13" key="1">
    <citation type="submission" date="2020-12" db="EMBL/GenBank/DDBJ databases">
        <title>Bacterial novel species Adhaeribacter sp. BT258 isolated from soil.</title>
        <authorList>
            <person name="Jung H.-Y."/>
        </authorList>
    </citation>
    <scope>NUCLEOTIDE SEQUENCE [LARGE SCALE GENOMIC DNA]</scope>
    <source>
        <strain evidence="12 13">BT258</strain>
    </source>
</reference>
<evidence type="ECO:0000259" key="10">
    <source>
        <dbReference type="Pfam" id="PF05572"/>
    </source>
</evidence>
<dbReference type="PANTHER" id="PTHR47466:SF1">
    <property type="entry name" value="METALLOPROTEASE MEP1 (AFU_ORTHOLOGUE AFUA_1G07730)-RELATED"/>
    <property type="match status" value="1"/>
</dbReference>
<accession>A0ABS1BYJ0</accession>
<dbReference type="NCBIfam" id="NF038128">
    <property type="entry name" value="choice_anch_J"/>
    <property type="match status" value="1"/>
</dbReference>
<feature type="signal peptide" evidence="9">
    <location>
        <begin position="1"/>
        <end position="21"/>
    </location>
</feature>
<keyword evidence="3" id="KW-0479">Metal-binding</keyword>
<dbReference type="SUPFAM" id="SSF55486">
    <property type="entry name" value="Metalloproteases ('zincins'), catalytic domain"/>
    <property type="match status" value="1"/>
</dbReference>
<feature type="chain" id="PRO_5046030573" evidence="9">
    <location>
        <begin position="22"/>
        <end position="713"/>
    </location>
</feature>
<evidence type="ECO:0000256" key="3">
    <source>
        <dbReference type="ARBA" id="ARBA00022723"/>
    </source>
</evidence>
<evidence type="ECO:0000313" key="13">
    <source>
        <dbReference type="Proteomes" id="UP000644147"/>
    </source>
</evidence>
<comment type="similarity">
    <text evidence="1">Belongs to the peptidase M43B family.</text>
</comment>
<keyword evidence="8" id="KW-1015">Disulfide bond</keyword>
<protein>
    <submittedName>
        <fullName evidence="12">T9SS type A sorting domain-containing protein</fullName>
    </submittedName>
</protein>
<name>A0ABS1BYJ0_9BACT</name>
<dbReference type="InterPro" id="IPR008754">
    <property type="entry name" value="Peptidase_M43"/>
</dbReference>
<dbReference type="RefSeq" id="WP_200503996.1">
    <property type="nucleotide sequence ID" value="NZ_JAEHFX010000001.1"/>
</dbReference>
<evidence type="ECO:0000313" key="12">
    <source>
        <dbReference type="EMBL" id="MBK0401360.1"/>
    </source>
</evidence>
<evidence type="ECO:0000256" key="9">
    <source>
        <dbReference type="SAM" id="SignalP"/>
    </source>
</evidence>
<keyword evidence="2" id="KW-0645">Protease</keyword>
<evidence type="ECO:0000256" key="1">
    <source>
        <dbReference type="ARBA" id="ARBA00008721"/>
    </source>
</evidence>
<feature type="domain" description="Peptidase M43 pregnancy-associated plasma-A" evidence="10">
    <location>
        <begin position="166"/>
        <end position="314"/>
    </location>
</feature>
<evidence type="ECO:0000259" key="11">
    <source>
        <dbReference type="Pfam" id="PF18962"/>
    </source>
</evidence>
<dbReference type="NCBIfam" id="TIGR04183">
    <property type="entry name" value="Por_Secre_tail"/>
    <property type="match status" value="1"/>
</dbReference>
<dbReference type="Proteomes" id="UP000644147">
    <property type="component" value="Unassembled WGS sequence"/>
</dbReference>
<dbReference type="Gene3D" id="2.60.120.200">
    <property type="match status" value="1"/>
</dbReference>
<evidence type="ECO:0000256" key="5">
    <source>
        <dbReference type="ARBA" id="ARBA00022801"/>
    </source>
</evidence>
<dbReference type="InterPro" id="IPR013783">
    <property type="entry name" value="Ig-like_fold"/>
</dbReference>
<keyword evidence="6" id="KW-0862">Zinc</keyword>
<dbReference type="InterPro" id="IPR026444">
    <property type="entry name" value="Secre_tail"/>
</dbReference>
<evidence type="ECO:0000256" key="4">
    <source>
        <dbReference type="ARBA" id="ARBA00022729"/>
    </source>
</evidence>
<gene>
    <name evidence="12" type="ORF">I5M27_00080</name>
</gene>
<dbReference type="InterPro" id="IPR024079">
    <property type="entry name" value="MetalloPept_cat_dom_sf"/>
</dbReference>
<dbReference type="PANTHER" id="PTHR47466">
    <property type="match status" value="1"/>
</dbReference>
<evidence type="ECO:0000256" key="2">
    <source>
        <dbReference type="ARBA" id="ARBA00022670"/>
    </source>
</evidence>
<dbReference type="EMBL" id="JAEHFX010000001">
    <property type="protein sequence ID" value="MBK0401360.1"/>
    <property type="molecule type" value="Genomic_DNA"/>
</dbReference>
<evidence type="ECO:0000256" key="8">
    <source>
        <dbReference type="ARBA" id="ARBA00023157"/>
    </source>
</evidence>